<gene>
    <name evidence="1" type="ORF">ADK75_01620</name>
</gene>
<dbReference type="PANTHER" id="PTHR47271">
    <property type="entry name" value="ARGININE DEIMINASE"/>
    <property type="match status" value="1"/>
</dbReference>
<evidence type="ECO:0000313" key="2">
    <source>
        <dbReference type="Proteomes" id="UP000037084"/>
    </source>
</evidence>
<dbReference type="NCBIfam" id="NF045659">
    <property type="entry name" value="DiMArgaseDdahMtb"/>
    <property type="match status" value="1"/>
</dbReference>
<dbReference type="GO" id="GO:0016990">
    <property type="term" value="F:arginine deiminase activity"/>
    <property type="evidence" value="ECO:0007669"/>
    <property type="project" value="TreeGrafter"/>
</dbReference>
<dbReference type="Gene3D" id="3.75.10.10">
    <property type="entry name" value="L-arginine/glycine Amidinotransferase, Chain A"/>
    <property type="match status" value="1"/>
</dbReference>
<dbReference type="RefSeq" id="WP_053167422.1">
    <property type="nucleotide sequence ID" value="NZ_LGUV01000001.1"/>
</dbReference>
<organism evidence="1 2">
    <name type="scientific">Streptomyces virginiae</name>
    <name type="common">Streptomyces cinnamonensis</name>
    <dbReference type="NCBI Taxonomy" id="1961"/>
    <lineage>
        <taxon>Bacteria</taxon>
        <taxon>Bacillati</taxon>
        <taxon>Actinomycetota</taxon>
        <taxon>Actinomycetes</taxon>
        <taxon>Kitasatosporales</taxon>
        <taxon>Streptomycetaceae</taxon>
        <taxon>Streptomyces</taxon>
    </lineage>
</organism>
<name>A0A0L8N5Y4_STRVG</name>
<accession>A0A0L8N5Y4</accession>
<proteinExistence type="predicted"/>
<comment type="caution">
    <text evidence="1">The sequence shown here is derived from an EMBL/GenBank/DDBJ whole genome shotgun (WGS) entry which is preliminary data.</text>
</comment>
<dbReference type="Proteomes" id="UP000037084">
    <property type="component" value="Unassembled WGS sequence"/>
</dbReference>
<protein>
    <submittedName>
        <fullName evidence="1">Amidinotransferase</fullName>
    </submittedName>
</protein>
<dbReference type="GO" id="GO:0019546">
    <property type="term" value="P:L-arginine deiminase pathway"/>
    <property type="evidence" value="ECO:0007669"/>
    <property type="project" value="TreeGrafter"/>
</dbReference>
<dbReference type="GO" id="GO:0016740">
    <property type="term" value="F:transferase activity"/>
    <property type="evidence" value="ECO:0007669"/>
    <property type="project" value="UniProtKB-KW"/>
</dbReference>
<keyword evidence="1" id="KW-0808">Transferase</keyword>
<dbReference type="SUPFAM" id="SSF55909">
    <property type="entry name" value="Pentein"/>
    <property type="match status" value="1"/>
</dbReference>
<dbReference type="EMBL" id="LGUV01000001">
    <property type="protein sequence ID" value="KOG58106.1"/>
    <property type="molecule type" value="Genomic_DNA"/>
</dbReference>
<evidence type="ECO:0000313" key="1">
    <source>
        <dbReference type="EMBL" id="KOG58106.1"/>
    </source>
</evidence>
<dbReference type="PANTHER" id="PTHR47271:SF2">
    <property type="entry name" value="ARGININE DEIMINASE"/>
    <property type="match status" value="1"/>
</dbReference>
<dbReference type="Pfam" id="PF19420">
    <property type="entry name" value="DDAH_eukar"/>
    <property type="match status" value="1"/>
</dbReference>
<dbReference type="PATRIC" id="fig|1961.12.peg.344"/>
<dbReference type="AlphaFoldDB" id="A0A0L8N5Y4"/>
<dbReference type="OrthoDB" id="9814070at2"/>
<reference evidence="2" key="1">
    <citation type="submission" date="2015-07" db="EMBL/GenBank/DDBJ databases">
        <authorList>
            <consortium name="Consortium for Microbial Forensics and Genomics (microFORGE)"/>
            <person name="Knight B.M."/>
            <person name="Roberts D.P."/>
            <person name="Lin D."/>
            <person name="Hari K."/>
            <person name="Fletcher J."/>
            <person name="Melcher U."/>
            <person name="Blagden T."/>
            <person name="Winegar R.A."/>
        </authorList>
    </citation>
    <scope>NUCLEOTIDE SEQUENCE [LARGE SCALE GENOMIC DNA]</scope>
    <source>
        <strain evidence="2">NRRL B-1447</strain>
    </source>
</reference>
<sequence>MAETPRRTATKRHYLMCRPTHFEVTYAINPWMNPDKPMDADLALAQWERIRDLYLGFGHEVSFIDPVPGLPDMVFSANGATVVDGKVLIAKFRHQERAAEADAHRAWFEARGYTDIRVPQYVNEGEGDFAPAGRRILAGAGFRSDPGAHEELREFFGLPVVGLTLTDPRFYHLDTALFVLDEDLVAYYPEAFSEESRAVLRELYPDAILATRQDADAFGLNAVSDGLNVVVTETATHLIDELRARGFEPHGVDMSELLKAGGAVKCITQEIRRP</sequence>